<organism evidence="4">
    <name type="scientific">Mytilinidion resinicola</name>
    <dbReference type="NCBI Taxonomy" id="574789"/>
    <lineage>
        <taxon>Eukaryota</taxon>
        <taxon>Fungi</taxon>
        <taxon>Dikarya</taxon>
        <taxon>Ascomycota</taxon>
        <taxon>Pezizomycotina</taxon>
        <taxon>Dothideomycetes</taxon>
        <taxon>Pleosporomycetidae</taxon>
        <taxon>Mytilinidiales</taxon>
        <taxon>Mytilinidiaceae</taxon>
        <taxon>Mytilinidion</taxon>
    </lineage>
</organism>
<evidence type="ECO:0000259" key="3">
    <source>
        <dbReference type="PROSITE" id="PS50157"/>
    </source>
</evidence>
<dbReference type="GO" id="GO:0008270">
    <property type="term" value="F:zinc ion binding"/>
    <property type="evidence" value="ECO:0007669"/>
    <property type="project" value="UniProtKB-KW"/>
</dbReference>
<name>A0A6A6Z029_9PEZI</name>
<keyword evidence="1" id="KW-0862">Zinc</keyword>
<evidence type="ECO:0000256" key="1">
    <source>
        <dbReference type="PROSITE-ProRule" id="PRU00042"/>
    </source>
</evidence>
<evidence type="ECO:0000256" key="2">
    <source>
        <dbReference type="SAM" id="Coils"/>
    </source>
</evidence>
<dbReference type="AlphaFoldDB" id="A0A6A6Z029"/>
<dbReference type="InterPro" id="IPR058925">
    <property type="entry name" value="zf-C2H2_AcuF"/>
</dbReference>
<feature type="non-terminal residue" evidence="4">
    <location>
        <position position="451"/>
    </location>
</feature>
<dbReference type="PROSITE" id="PS00028">
    <property type="entry name" value="ZINC_FINGER_C2H2_1"/>
    <property type="match status" value="1"/>
</dbReference>
<evidence type="ECO:0000313" key="6">
    <source>
        <dbReference type="RefSeq" id="XP_033581324.1"/>
    </source>
</evidence>
<feature type="coiled-coil region" evidence="2">
    <location>
        <begin position="60"/>
        <end position="90"/>
    </location>
</feature>
<dbReference type="PANTHER" id="PTHR35391">
    <property type="entry name" value="C2H2-TYPE DOMAIN-CONTAINING PROTEIN-RELATED"/>
    <property type="match status" value="1"/>
</dbReference>
<keyword evidence="1" id="KW-0863">Zinc-finger</keyword>
<proteinExistence type="predicted"/>
<dbReference type="Proteomes" id="UP000504636">
    <property type="component" value="Unplaced"/>
</dbReference>
<keyword evidence="1" id="KW-0479">Metal-binding</keyword>
<dbReference type="Pfam" id="PF26082">
    <property type="entry name" value="zf-C2H2_AcuF"/>
    <property type="match status" value="1"/>
</dbReference>
<protein>
    <recommendedName>
        <fullName evidence="3">C2H2-type domain-containing protein</fullName>
    </recommendedName>
</protein>
<dbReference type="PROSITE" id="PS50157">
    <property type="entry name" value="ZINC_FINGER_C2H2_2"/>
    <property type="match status" value="1"/>
</dbReference>
<feature type="domain" description="C2H2-type" evidence="3">
    <location>
        <begin position="357"/>
        <end position="381"/>
    </location>
</feature>
<dbReference type="PANTHER" id="PTHR35391:SF7">
    <property type="entry name" value="C2H2-TYPE DOMAIN-CONTAINING PROTEIN"/>
    <property type="match status" value="1"/>
</dbReference>
<reference evidence="4 6" key="1">
    <citation type="journal article" date="2020" name="Stud. Mycol.">
        <title>101 Dothideomycetes genomes: a test case for predicting lifestyles and emergence of pathogens.</title>
        <authorList>
            <person name="Haridas S."/>
            <person name="Albert R."/>
            <person name="Binder M."/>
            <person name="Bloem J."/>
            <person name="Labutti K."/>
            <person name="Salamov A."/>
            <person name="Andreopoulos B."/>
            <person name="Baker S."/>
            <person name="Barry K."/>
            <person name="Bills G."/>
            <person name="Bluhm B."/>
            <person name="Cannon C."/>
            <person name="Castanera R."/>
            <person name="Culley D."/>
            <person name="Daum C."/>
            <person name="Ezra D."/>
            <person name="Gonzalez J."/>
            <person name="Henrissat B."/>
            <person name="Kuo A."/>
            <person name="Liang C."/>
            <person name="Lipzen A."/>
            <person name="Lutzoni F."/>
            <person name="Magnuson J."/>
            <person name="Mondo S."/>
            <person name="Nolan M."/>
            <person name="Ohm R."/>
            <person name="Pangilinan J."/>
            <person name="Park H.-J."/>
            <person name="Ramirez L."/>
            <person name="Alfaro M."/>
            <person name="Sun H."/>
            <person name="Tritt A."/>
            <person name="Yoshinaga Y."/>
            <person name="Zwiers L.-H."/>
            <person name="Turgeon B."/>
            <person name="Goodwin S."/>
            <person name="Spatafora J."/>
            <person name="Crous P."/>
            <person name="Grigoriev I."/>
        </authorList>
    </citation>
    <scope>NUCLEOTIDE SEQUENCE</scope>
    <source>
        <strain evidence="4 6">CBS 304.34</strain>
    </source>
</reference>
<dbReference type="OrthoDB" id="6133115at2759"/>
<evidence type="ECO:0000313" key="5">
    <source>
        <dbReference type="Proteomes" id="UP000504636"/>
    </source>
</evidence>
<evidence type="ECO:0000313" key="4">
    <source>
        <dbReference type="EMBL" id="KAF2814360.1"/>
    </source>
</evidence>
<dbReference type="RefSeq" id="XP_033581324.1">
    <property type="nucleotide sequence ID" value="XM_033715209.1"/>
</dbReference>
<gene>
    <name evidence="4 6" type="ORF">BDZ99DRAFT_380858</name>
</gene>
<dbReference type="SMART" id="SM00355">
    <property type="entry name" value="ZnF_C2H2"/>
    <property type="match status" value="4"/>
</dbReference>
<dbReference type="InterPro" id="IPR013087">
    <property type="entry name" value="Znf_C2H2_type"/>
</dbReference>
<reference evidence="6" key="2">
    <citation type="submission" date="2020-04" db="EMBL/GenBank/DDBJ databases">
        <authorList>
            <consortium name="NCBI Genome Project"/>
        </authorList>
    </citation>
    <scope>NUCLEOTIDE SEQUENCE</scope>
    <source>
        <strain evidence="6">CBS 304.34</strain>
    </source>
</reference>
<dbReference type="EMBL" id="MU003695">
    <property type="protein sequence ID" value="KAF2814360.1"/>
    <property type="molecule type" value="Genomic_DNA"/>
</dbReference>
<keyword evidence="2" id="KW-0175">Coiled coil</keyword>
<sequence length="451" mass="51036">METLHLSSQVTDCGGGFLSLVEALKHAPHFATQTSPGKVNDEFDRFKIWAGNVAAHRKGRRSLEYRLRDAEHLKNEAQNLLTALQESLNHGLSIVKGERVPWDEMSDSDTDSEPEAGSSEIKAELLVGDTELKQIFAAIRDTITCLFRLSMAIRDPAPNTQSGSTIIVDKSYFEHYDIEHVKEKLPGCDKDLTERLGRAISARRQYLNYREEHHRKLTKGIEKLGFEEPKTEHTANSTEASPMPKLLSVSKDANEVMDDKVMDDGDDGLSQTSYATSINATLKVPSLPRVAQENECYECPLCFMILSIRTKPAWKKHVYRDLHPYCCTFKHCTTADRLYDSRRAWFKHEMEAHRTLWQCIEGCEKDFSSERDFVEHAQQVHPEVATKDAISILKRTSIRSANSMQHTNCPICNESLSLHALQKHLGRHQEQLALFALPASVDDADDDDDAN</sequence>
<dbReference type="GeneID" id="54456102"/>
<reference evidence="6" key="3">
    <citation type="submission" date="2025-04" db="UniProtKB">
        <authorList>
            <consortium name="RefSeq"/>
        </authorList>
    </citation>
    <scope>IDENTIFICATION</scope>
    <source>
        <strain evidence="6">CBS 304.34</strain>
    </source>
</reference>
<accession>A0A6A6Z029</accession>
<keyword evidence="5" id="KW-1185">Reference proteome</keyword>